<dbReference type="SUPFAM" id="SSF88946">
    <property type="entry name" value="Sigma2 domain of RNA polymerase sigma factors"/>
    <property type="match status" value="1"/>
</dbReference>
<dbReference type="PANTHER" id="PTHR30376:SF3">
    <property type="entry name" value="RNA POLYMERASE SIGMA FACTOR RPOH"/>
    <property type="match status" value="1"/>
</dbReference>
<dbReference type="InterPro" id="IPR013324">
    <property type="entry name" value="RNA_pol_sigma_r3/r4-like"/>
</dbReference>
<gene>
    <name evidence="10" type="primary">rpoH</name>
    <name evidence="10" type="ordered locus">Pcar_2382</name>
</gene>
<dbReference type="OrthoDB" id="9809557at2"/>
<dbReference type="InterPro" id="IPR014284">
    <property type="entry name" value="RNA_pol_sigma-70_dom"/>
</dbReference>
<dbReference type="InterPro" id="IPR007630">
    <property type="entry name" value="RNA_pol_sigma70_r4"/>
</dbReference>
<keyword evidence="11" id="KW-1185">Reference proteome</keyword>
<proteinExistence type="inferred from homology"/>
<accession>Q3A1Y6</accession>
<dbReference type="NCBIfam" id="TIGR02392">
    <property type="entry name" value="rpoH_proteo"/>
    <property type="match status" value="1"/>
</dbReference>
<dbReference type="PANTHER" id="PTHR30376">
    <property type="entry name" value="SIGMA FACTOR RPOH HEAT SHOCK RELATED"/>
    <property type="match status" value="1"/>
</dbReference>
<dbReference type="Proteomes" id="UP000002534">
    <property type="component" value="Chromosome"/>
</dbReference>
<evidence type="ECO:0000313" key="10">
    <source>
        <dbReference type="EMBL" id="ABA89621.1"/>
    </source>
</evidence>
<dbReference type="FunFam" id="1.20.120.1810:FF:000001">
    <property type="entry name" value="RNA polymerase sigma factor RpoH"/>
    <property type="match status" value="1"/>
</dbReference>
<evidence type="ECO:0000256" key="1">
    <source>
        <dbReference type="ARBA" id="ARBA00007788"/>
    </source>
</evidence>
<dbReference type="InterPro" id="IPR012759">
    <property type="entry name" value="RNA_pol_sigma_RpoH_proteobac"/>
</dbReference>
<dbReference type="HOGENOM" id="CLU_014793_3_5_7"/>
<dbReference type="PROSITE" id="PS00715">
    <property type="entry name" value="SIGMA70_1"/>
    <property type="match status" value="1"/>
</dbReference>
<protein>
    <recommendedName>
        <fullName evidence="8">RNA polymerase sigma factor RpoH</fullName>
    </recommendedName>
</protein>
<dbReference type="GO" id="GO:0006352">
    <property type="term" value="P:DNA-templated transcription initiation"/>
    <property type="evidence" value="ECO:0007669"/>
    <property type="project" value="UniProtKB-UniRule"/>
</dbReference>
<keyword evidence="7" id="KW-0804">Transcription</keyword>
<feature type="domain" description="RNA polymerase sigma-70" evidence="9">
    <location>
        <begin position="74"/>
        <end position="87"/>
    </location>
</feature>
<keyword evidence="4" id="KW-0346">Stress response</keyword>
<dbReference type="Pfam" id="PF04542">
    <property type="entry name" value="Sigma70_r2"/>
    <property type="match status" value="1"/>
</dbReference>
<dbReference type="AlphaFoldDB" id="Q3A1Y6"/>
<dbReference type="CDD" id="cd06171">
    <property type="entry name" value="Sigma70_r4"/>
    <property type="match status" value="1"/>
</dbReference>
<evidence type="ECO:0000259" key="9">
    <source>
        <dbReference type="PROSITE" id="PS00715"/>
    </source>
</evidence>
<dbReference type="InterPro" id="IPR000943">
    <property type="entry name" value="RNA_pol_sigma70"/>
</dbReference>
<dbReference type="NCBIfam" id="TIGR02937">
    <property type="entry name" value="sigma70-ECF"/>
    <property type="match status" value="1"/>
</dbReference>
<keyword evidence="2" id="KW-0963">Cytoplasm</keyword>
<dbReference type="STRING" id="338963.Pcar_2382"/>
<organism evidence="10 11">
    <name type="scientific">Syntrophotalea carbinolica (strain DSM 2380 / NBRC 103641 / GraBd1)</name>
    <name type="common">Pelobacter carbinolicus</name>
    <dbReference type="NCBI Taxonomy" id="338963"/>
    <lineage>
        <taxon>Bacteria</taxon>
        <taxon>Pseudomonadati</taxon>
        <taxon>Thermodesulfobacteriota</taxon>
        <taxon>Desulfuromonadia</taxon>
        <taxon>Desulfuromonadales</taxon>
        <taxon>Syntrophotaleaceae</taxon>
        <taxon>Syntrophotalea</taxon>
    </lineage>
</organism>
<dbReference type="GO" id="GO:0003677">
    <property type="term" value="F:DNA binding"/>
    <property type="evidence" value="ECO:0007669"/>
    <property type="project" value="UniProtKB-KW"/>
</dbReference>
<dbReference type="Pfam" id="PF04545">
    <property type="entry name" value="Sigma70_r4"/>
    <property type="match status" value="1"/>
</dbReference>
<name>Q3A1Y6_SYNC1</name>
<evidence type="ECO:0000256" key="8">
    <source>
        <dbReference type="NCBIfam" id="TIGR02392"/>
    </source>
</evidence>
<evidence type="ECO:0000256" key="3">
    <source>
        <dbReference type="ARBA" id="ARBA00023015"/>
    </source>
</evidence>
<evidence type="ECO:0000256" key="7">
    <source>
        <dbReference type="ARBA" id="ARBA00023163"/>
    </source>
</evidence>
<evidence type="ECO:0000256" key="6">
    <source>
        <dbReference type="ARBA" id="ARBA00023125"/>
    </source>
</evidence>
<keyword evidence="6" id="KW-0238">DNA-binding</keyword>
<sequence>MNNLPLPVSSDNLSLYIAQIRAFELLTKEEEFRLTQDYHRNQNIEAAQQLICANLRFVVKIAHEYRGYGLKLLDIIQEGNIGLMKAVKKFDPDRGLRFITYAVWWIRAYIHNFIIRNWSLVKIGTTQAQKKLFFKLNQVRSAIQRMTGSEDTKAIARELNVRDDEVEDMARRMAGRDTSLDMRLVEGEDFTLLDSLADERESQEELLIKQQEKQITTSHIHGALQELNDRERRIVEERILQEEPRTLQALADDFGISRERVRQLEKNALEKIRKTLTANAPCLLTH</sequence>
<reference evidence="10 11" key="2">
    <citation type="journal article" date="2012" name="BMC Genomics">
        <title>The genome of Pelobacter carbinolicus reveals surprising metabolic capabilities and physiological features.</title>
        <authorList>
            <person name="Aklujkar M."/>
            <person name="Haveman S.A."/>
            <person name="Didonato R.Jr."/>
            <person name="Chertkov O."/>
            <person name="Han C.S."/>
            <person name="Land M.L."/>
            <person name="Brown P."/>
            <person name="Lovley D.R."/>
        </authorList>
    </citation>
    <scope>NUCLEOTIDE SEQUENCE [LARGE SCALE GENOMIC DNA]</scope>
    <source>
        <strain evidence="11">DSM 2380 / NBRC 103641 / GraBd1</strain>
    </source>
</reference>
<keyword evidence="5" id="KW-0731">Sigma factor</keyword>
<evidence type="ECO:0000256" key="5">
    <source>
        <dbReference type="ARBA" id="ARBA00023082"/>
    </source>
</evidence>
<reference evidence="11" key="1">
    <citation type="submission" date="2005-10" db="EMBL/GenBank/DDBJ databases">
        <title>Complete sequence of Pelobacter carbinolicus DSM 2380.</title>
        <authorList>
            <person name="Copeland A."/>
            <person name="Lucas S."/>
            <person name="Lapidus A."/>
            <person name="Barry K."/>
            <person name="Detter J.C."/>
            <person name="Glavina T."/>
            <person name="Hammon N."/>
            <person name="Israni S."/>
            <person name="Pitluck S."/>
            <person name="Chertkov O."/>
            <person name="Schmutz J."/>
            <person name="Larimer F."/>
            <person name="Land M."/>
            <person name="Kyrpides N."/>
            <person name="Ivanova N."/>
            <person name="Richardson P."/>
        </authorList>
    </citation>
    <scope>NUCLEOTIDE SEQUENCE [LARGE SCALE GENOMIC DNA]</scope>
    <source>
        <strain evidence="11">DSM 2380 / NBRC 103641 / GraBd1</strain>
    </source>
</reference>
<dbReference type="GO" id="GO:0016987">
    <property type="term" value="F:sigma factor activity"/>
    <property type="evidence" value="ECO:0007669"/>
    <property type="project" value="UniProtKB-UniRule"/>
</dbReference>
<dbReference type="NCBIfam" id="NF005143">
    <property type="entry name" value="PRK06596.1"/>
    <property type="match status" value="1"/>
</dbReference>
<evidence type="ECO:0000256" key="4">
    <source>
        <dbReference type="ARBA" id="ARBA00023016"/>
    </source>
</evidence>
<dbReference type="eggNOG" id="COG0568">
    <property type="taxonomic scope" value="Bacteria"/>
</dbReference>
<keyword evidence="3" id="KW-0805">Transcription regulation</keyword>
<dbReference type="InterPro" id="IPR013325">
    <property type="entry name" value="RNA_pol_sigma_r2"/>
</dbReference>
<comment type="similarity">
    <text evidence="1">Belongs to the sigma-70 factor family.</text>
</comment>
<dbReference type="Gene3D" id="1.20.140.160">
    <property type="match status" value="1"/>
</dbReference>
<dbReference type="InterPro" id="IPR050813">
    <property type="entry name" value="Sigma-70_Factor"/>
</dbReference>
<evidence type="ECO:0000313" key="11">
    <source>
        <dbReference type="Proteomes" id="UP000002534"/>
    </source>
</evidence>
<dbReference type="PRINTS" id="PR00046">
    <property type="entry name" value="SIGMA70FCT"/>
</dbReference>
<dbReference type="Gene3D" id="1.10.601.10">
    <property type="entry name" value="RNA Polymerase Primary Sigma Factor"/>
    <property type="match status" value="1"/>
</dbReference>
<dbReference type="EMBL" id="CP000142">
    <property type="protein sequence ID" value="ABA89621.1"/>
    <property type="molecule type" value="Genomic_DNA"/>
</dbReference>
<dbReference type="PIRSF" id="PIRSF000770">
    <property type="entry name" value="RNA_pol_sigma-SigE/K"/>
    <property type="match status" value="1"/>
</dbReference>
<dbReference type="SUPFAM" id="SSF88659">
    <property type="entry name" value="Sigma3 and sigma4 domains of RNA polymerase sigma factors"/>
    <property type="match status" value="1"/>
</dbReference>
<evidence type="ECO:0000256" key="2">
    <source>
        <dbReference type="ARBA" id="ARBA00022490"/>
    </source>
</evidence>
<dbReference type="KEGG" id="pca:Pcar_2382"/>
<dbReference type="RefSeq" id="WP_011342144.1">
    <property type="nucleotide sequence ID" value="NC_007498.2"/>
</dbReference>
<dbReference type="InterPro" id="IPR007627">
    <property type="entry name" value="RNA_pol_sigma70_r2"/>
</dbReference>